<accession>A0AAW7ZFB2</accession>
<evidence type="ECO:0000259" key="2">
    <source>
        <dbReference type="Pfam" id="PF02541"/>
    </source>
</evidence>
<dbReference type="InterPro" id="IPR043129">
    <property type="entry name" value="ATPase_NBD"/>
</dbReference>
<dbReference type="Gene3D" id="3.30.420.150">
    <property type="entry name" value="Exopolyphosphatase. Domain 2"/>
    <property type="match status" value="1"/>
</dbReference>
<dbReference type="GO" id="GO:0016462">
    <property type="term" value="F:pyrophosphatase activity"/>
    <property type="evidence" value="ECO:0007669"/>
    <property type="project" value="TreeGrafter"/>
</dbReference>
<dbReference type="AlphaFoldDB" id="A0AAW7ZFB2"/>
<dbReference type="SUPFAM" id="SSF53067">
    <property type="entry name" value="Actin-like ATPase domain"/>
    <property type="match status" value="2"/>
</dbReference>
<evidence type="ECO:0000256" key="1">
    <source>
        <dbReference type="ARBA" id="ARBA00007125"/>
    </source>
</evidence>
<dbReference type="Gene3D" id="3.30.420.40">
    <property type="match status" value="1"/>
</dbReference>
<dbReference type="CDD" id="cd24054">
    <property type="entry name" value="ASKHA_NBD_AaPPX-GppA_MtPPX2-like"/>
    <property type="match status" value="1"/>
</dbReference>
<dbReference type="PANTHER" id="PTHR30005:SF0">
    <property type="entry name" value="RETROGRADE REGULATION PROTEIN 2"/>
    <property type="match status" value="1"/>
</dbReference>
<reference evidence="3" key="1">
    <citation type="journal article" date="2023" name="J. Hazard. Mater.">
        <title>Anaerobic biodegradation of pyrene and benzo[a]pyrene by a new sulfate-reducing Desulforamulus aquiferis strain DSA.</title>
        <authorList>
            <person name="Zhang Z."/>
            <person name="Sun J."/>
            <person name="Gong X."/>
            <person name="Wang C."/>
            <person name="Wang H."/>
        </authorList>
    </citation>
    <scope>NUCLEOTIDE SEQUENCE</scope>
    <source>
        <strain evidence="3">DSA</strain>
    </source>
</reference>
<dbReference type="Proteomes" id="UP001172911">
    <property type="component" value="Unassembled WGS sequence"/>
</dbReference>
<dbReference type="RefSeq" id="WP_304543598.1">
    <property type="nucleotide sequence ID" value="NZ_JARPTC010000019.1"/>
</dbReference>
<dbReference type="InterPro" id="IPR003695">
    <property type="entry name" value="Ppx_GppA_N"/>
</dbReference>
<protein>
    <submittedName>
        <fullName evidence="3">Ppx/GppA family phosphatase</fullName>
    </submittedName>
</protein>
<comment type="similarity">
    <text evidence="1">Belongs to the GppA/Ppx family.</text>
</comment>
<keyword evidence="4" id="KW-1185">Reference proteome</keyword>
<evidence type="ECO:0000313" key="4">
    <source>
        <dbReference type="Proteomes" id="UP001172911"/>
    </source>
</evidence>
<sequence>MRLASIDVGSNSTRFLVAEIKDDSLTLVKSGLITTRLGQGITSGLLLENAMERTVSAIEDFINEIKTYNAQKIIVGATSAVRDAANKEVFINLVKNRTGLDLRVLSGEEEARASYQGVLSGVPLSADATLVLDVGGGSTEIIWPDHKGINYVSLPVGAVRMTEGGYSEKEIGELLSSYLHIIRQQEKKLSMVAVGGTATTLAAISLGNKQYQPKLVHGYILSTVEINRIYYMLLDAGQEGRKKIIGLQPQRADIILAGVNIIRKVLEGLSLGEITVSESDILHGLVLKLYQDMSKQKLE</sequence>
<organism evidence="3 4">
    <name type="scientific">Desulforamulus aquiferis</name>
    <dbReference type="NCBI Taxonomy" id="1397668"/>
    <lineage>
        <taxon>Bacteria</taxon>
        <taxon>Bacillati</taxon>
        <taxon>Bacillota</taxon>
        <taxon>Clostridia</taxon>
        <taxon>Eubacteriales</taxon>
        <taxon>Peptococcaceae</taxon>
        <taxon>Desulforamulus</taxon>
    </lineage>
</organism>
<gene>
    <name evidence="3" type="ORF">P6N53_12460</name>
</gene>
<evidence type="ECO:0000313" key="3">
    <source>
        <dbReference type="EMBL" id="MDO7788036.1"/>
    </source>
</evidence>
<name>A0AAW7ZFB2_9FIRM</name>
<dbReference type="EMBL" id="JARPTC010000019">
    <property type="protein sequence ID" value="MDO7788036.1"/>
    <property type="molecule type" value="Genomic_DNA"/>
</dbReference>
<feature type="domain" description="Ppx/GppA phosphatase N-terminal" evidence="2">
    <location>
        <begin position="16"/>
        <end position="289"/>
    </location>
</feature>
<comment type="caution">
    <text evidence="3">The sequence shown here is derived from an EMBL/GenBank/DDBJ whole genome shotgun (WGS) entry which is preliminary data.</text>
</comment>
<dbReference type="InterPro" id="IPR050273">
    <property type="entry name" value="GppA/Ppx_hydrolase"/>
</dbReference>
<reference evidence="3" key="2">
    <citation type="submission" date="2023-03" db="EMBL/GenBank/DDBJ databases">
        <authorList>
            <person name="Zhang Z."/>
        </authorList>
    </citation>
    <scope>NUCLEOTIDE SEQUENCE</scope>
    <source>
        <strain evidence="3">DSA</strain>
    </source>
</reference>
<dbReference type="PANTHER" id="PTHR30005">
    <property type="entry name" value="EXOPOLYPHOSPHATASE"/>
    <property type="match status" value="1"/>
</dbReference>
<proteinExistence type="inferred from homology"/>
<dbReference type="Pfam" id="PF02541">
    <property type="entry name" value="Ppx-GppA"/>
    <property type="match status" value="1"/>
</dbReference>